<feature type="domain" description="DUF4145" evidence="1">
    <location>
        <begin position="107"/>
        <end position="189"/>
    </location>
</feature>
<dbReference type="OrthoDB" id="9808624at2"/>
<evidence type="ECO:0000313" key="2">
    <source>
        <dbReference type="EMBL" id="BAO45623.1"/>
    </source>
</evidence>
<proteinExistence type="predicted"/>
<name>A0A7U6JJN3_9GAMM</name>
<dbReference type="RefSeq" id="WP_082030771.1">
    <property type="nucleotide sequence ID" value="NZ_AP012273.1"/>
</dbReference>
<gene>
    <name evidence="2" type="ORF">TBH_C2721</name>
</gene>
<organism evidence="2 3">
    <name type="scientific">Thiolapillus brandeum</name>
    <dbReference type="NCBI Taxonomy" id="1076588"/>
    <lineage>
        <taxon>Bacteria</taxon>
        <taxon>Pseudomonadati</taxon>
        <taxon>Pseudomonadota</taxon>
        <taxon>Gammaproteobacteria</taxon>
        <taxon>Chromatiales</taxon>
        <taxon>Sedimenticolaceae</taxon>
        <taxon>Thiolapillus</taxon>
    </lineage>
</organism>
<dbReference type="InterPro" id="IPR025285">
    <property type="entry name" value="DUF4145"/>
</dbReference>
<protein>
    <recommendedName>
        <fullName evidence="1">DUF4145 domain-containing protein</fullName>
    </recommendedName>
</protein>
<dbReference type="Proteomes" id="UP000031631">
    <property type="component" value="Chromosome"/>
</dbReference>
<sequence>MATKEHWTCPYCNRDCTLGDDDIRWCQDHTWLAKDHGHVVGNFKIRICPNPDCRQLSIDANIFKSDQYGNTNKQLYGWHLVPEANAKPFPDYIPEQLRDDYYESCLIKDKSPKASATLARRCLQGIIRDFWGIKKKNLFEEIAALEEKIDAATWNAIDSVRKVGNIGAHMEKDVSIIIDVEPEEAELLIWLIETLFEEWYIEKHVREEKMKQIADMAAAKSAQKKNNASGETE</sequence>
<dbReference type="AlphaFoldDB" id="A0A7U6JJN3"/>
<reference evidence="2 3" key="1">
    <citation type="journal article" date="2014" name="PLoS ONE">
        <title>Physiological and genomic features of a novel sulfur-oxidizing gammaproteobacterium belonging to a previously uncultivated symbiotic lineage isolated from a hydrothermal vent.</title>
        <authorList>
            <person name="Nunoura T."/>
            <person name="Takaki Y."/>
            <person name="Kazama H."/>
            <person name="Kakuta J."/>
            <person name="Shimamura S."/>
            <person name="Makita H."/>
            <person name="Hirai M."/>
            <person name="Miyazaki M."/>
            <person name="Takai K."/>
        </authorList>
    </citation>
    <scope>NUCLEOTIDE SEQUENCE [LARGE SCALE GENOMIC DNA]</scope>
    <source>
        <strain evidence="2 3">Hiromi1</strain>
    </source>
</reference>
<dbReference type="EMBL" id="AP012273">
    <property type="protein sequence ID" value="BAO45623.1"/>
    <property type="molecule type" value="Genomic_DNA"/>
</dbReference>
<accession>A0A7U6JJN3</accession>
<keyword evidence="3" id="KW-1185">Reference proteome</keyword>
<dbReference type="KEGG" id="tbn:TBH_C2721"/>
<evidence type="ECO:0000259" key="1">
    <source>
        <dbReference type="Pfam" id="PF13643"/>
    </source>
</evidence>
<evidence type="ECO:0000313" key="3">
    <source>
        <dbReference type="Proteomes" id="UP000031631"/>
    </source>
</evidence>
<dbReference type="Pfam" id="PF13643">
    <property type="entry name" value="DUF4145"/>
    <property type="match status" value="1"/>
</dbReference>